<accession>A0A2M7AW96</accession>
<organism evidence="1 2">
    <name type="scientific">Candidatus Portnoybacteria bacterium CG06_land_8_20_14_3_00_39_12</name>
    <dbReference type="NCBI Taxonomy" id="1974809"/>
    <lineage>
        <taxon>Bacteria</taxon>
        <taxon>Candidatus Portnoyibacteriota</taxon>
    </lineage>
</organism>
<gene>
    <name evidence="1" type="ORF">COS76_03740</name>
</gene>
<proteinExistence type="predicted"/>
<dbReference type="Proteomes" id="UP000228775">
    <property type="component" value="Unassembled WGS sequence"/>
</dbReference>
<evidence type="ECO:0000313" key="1">
    <source>
        <dbReference type="EMBL" id="PIU74882.1"/>
    </source>
</evidence>
<protein>
    <submittedName>
        <fullName evidence="1">Uncharacterized protein</fullName>
    </submittedName>
</protein>
<sequence>TAPCTANGRTYKKDEYVCAKDTLFKCISGTSFDEKNTIKCVDKCVINETGNDECDNKGKIEDKDAALIVPAAPAASAVEKATPICVRLPVDCNNLDSNGNKVTYYTDDRYAGIHFTSDKCDNTTRFDESTCPPRNFFIYDATIPFDVQVTLESSDYIEFEKDVVDAIINNNNLIEEISNVIPSNCGAVSLKLYAIQATTTICEQKPSLTLFADCNYDPIVNTIYFDK</sequence>
<feature type="non-terminal residue" evidence="1">
    <location>
        <position position="227"/>
    </location>
</feature>
<dbReference type="EMBL" id="PEVY01000079">
    <property type="protein sequence ID" value="PIU74882.1"/>
    <property type="molecule type" value="Genomic_DNA"/>
</dbReference>
<name>A0A2M7AW96_9BACT</name>
<comment type="caution">
    <text evidence="1">The sequence shown here is derived from an EMBL/GenBank/DDBJ whole genome shotgun (WGS) entry which is preliminary data.</text>
</comment>
<feature type="non-terminal residue" evidence="1">
    <location>
        <position position="1"/>
    </location>
</feature>
<dbReference type="AlphaFoldDB" id="A0A2M7AW96"/>
<evidence type="ECO:0000313" key="2">
    <source>
        <dbReference type="Proteomes" id="UP000228775"/>
    </source>
</evidence>
<reference evidence="2" key="1">
    <citation type="submission" date="2017-09" db="EMBL/GenBank/DDBJ databases">
        <title>Depth-based differentiation of microbial function through sediment-hosted aquifers and enrichment of novel symbionts in the deep terrestrial subsurface.</title>
        <authorList>
            <person name="Probst A.J."/>
            <person name="Ladd B."/>
            <person name="Jarett J.K."/>
            <person name="Geller-Mcgrath D.E."/>
            <person name="Sieber C.M.K."/>
            <person name="Emerson J.B."/>
            <person name="Anantharaman K."/>
            <person name="Thomas B.C."/>
            <person name="Malmstrom R."/>
            <person name="Stieglmeier M."/>
            <person name="Klingl A."/>
            <person name="Woyke T."/>
            <person name="Ryan C.M."/>
            <person name="Banfield J.F."/>
        </authorList>
    </citation>
    <scope>NUCLEOTIDE SEQUENCE [LARGE SCALE GENOMIC DNA]</scope>
</reference>